<feature type="non-terminal residue" evidence="3">
    <location>
        <position position="106"/>
    </location>
</feature>
<evidence type="ECO:0000256" key="2">
    <source>
        <dbReference type="SAM" id="Phobius"/>
    </source>
</evidence>
<evidence type="ECO:0000313" key="4">
    <source>
        <dbReference type="Proteomes" id="UP001221924"/>
    </source>
</evidence>
<keyword evidence="1" id="KW-0175">Coiled coil</keyword>
<gene>
    <name evidence="3" type="ORF">PZH42_27725</name>
</gene>
<accession>A0AAW6MCD6</accession>
<protein>
    <submittedName>
        <fullName evidence="3">Uncharacterized protein</fullName>
    </submittedName>
</protein>
<evidence type="ECO:0000313" key="3">
    <source>
        <dbReference type="EMBL" id="MDE8697842.1"/>
    </source>
</evidence>
<keyword evidence="2" id="KW-1133">Transmembrane helix</keyword>
<proteinExistence type="predicted"/>
<keyword evidence="2" id="KW-0812">Transmembrane</keyword>
<dbReference type="AlphaFoldDB" id="A0AAW6MCD6"/>
<feature type="coiled-coil region" evidence="1">
    <location>
        <begin position="46"/>
        <end position="73"/>
    </location>
</feature>
<feature type="transmembrane region" description="Helical" evidence="2">
    <location>
        <begin position="17"/>
        <end position="36"/>
    </location>
</feature>
<keyword evidence="2" id="KW-0472">Membrane</keyword>
<evidence type="ECO:0000256" key="1">
    <source>
        <dbReference type="SAM" id="Coils"/>
    </source>
</evidence>
<feature type="non-terminal residue" evidence="3">
    <location>
        <position position="1"/>
    </location>
</feature>
<reference evidence="3" key="1">
    <citation type="submission" date="2023-03" db="EMBL/GenBank/DDBJ databases">
        <title>DFI Biobank Strains.</title>
        <authorList>
            <person name="Mostad J."/>
            <person name="Paddock L."/>
            <person name="Medina S."/>
            <person name="Waligurski E."/>
            <person name="Barat B."/>
            <person name="Smith R."/>
            <person name="Burgo V."/>
            <person name="Metcalfe C."/>
            <person name="Woodson C."/>
            <person name="Sundararajan A."/>
            <person name="Ramaswamy R."/>
            <person name="Lin H."/>
            <person name="Pamer E.G."/>
        </authorList>
    </citation>
    <scope>NUCLEOTIDE SEQUENCE</scope>
    <source>
        <strain evidence="3">DFI.9.5</strain>
    </source>
</reference>
<comment type="caution">
    <text evidence="3">The sequence shown here is derived from an EMBL/GenBank/DDBJ whole genome shotgun (WGS) entry which is preliminary data.</text>
</comment>
<sequence length="106" mass="12759">TLLEFDVLPPWYNTVCWYLTCCLLIIATQFGTFYLMKRRLQTNHLRRMKSQEATRLRLMNEQLQNEIEEKDAEIFTQTSFIIHKNELIQKLKEMVDEICSRNTQKA</sequence>
<dbReference type="EMBL" id="JARFID010000346">
    <property type="protein sequence ID" value="MDE8697842.1"/>
    <property type="molecule type" value="Genomic_DNA"/>
</dbReference>
<dbReference type="Proteomes" id="UP001221924">
    <property type="component" value="Unassembled WGS sequence"/>
</dbReference>
<name>A0AAW6MCD6_9BACE</name>
<organism evidence="3 4">
    <name type="scientific">Bacteroides cellulosilyticus</name>
    <dbReference type="NCBI Taxonomy" id="246787"/>
    <lineage>
        <taxon>Bacteria</taxon>
        <taxon>Pseudomonadati</taxon>
        <taxon>Bacteroidota</taxon>
        <taxon>Bacteroidia</taxon>
        <taxon>Bacteroidales</taxon>
        <taxon>Bacteroidaceae</taxon>
        <taxon>Bacteroides</taxon>
    </lineage>
</organism>